<evidence type="ECO:0000313" key="1">
    <source>
        <dbReference type="EMBL" id="CAI9165855.1"/>
    </source>
</evidence>
<reference evidence="1" key="1">
    <citation type="submission" date="2023-04" db="EMBL/GenBank/DDBJ databases">
        <authorList>
            <consortium name="ELIXIR-Norway"/>
        </authorList>
    </citation>
    <scope>NUCLEOTIDE SEQUENCE [LARGE SCALE GENOMIC DNA]</scope>
</reference>
<name>A0ABN8YW67_RANTA</name>
<organism evidence="1 2">
    <name type="scientific">Rangifer tarandus platyrhynchus</name>
    <name type="common">Svalbard reindeer</name>
    <dbReference type="NCBI Taxonomy" id="3082113"/>
    <lineage>
        <taxon>Eukaryota</taxon>
        <taxon>Metazoa</taxon>
        <taxon>Chordata</taxon>
        <taxon>Craniata</taxon>
        <taxon>Vertebrata</taxon>
        <taxon>Euteleostomi</taxon>
        <taxon>Mammalia</taxon>
        <taxon>Eutheria</taxon>
        <taxon>Laurasiatheria</taxon>
        <taxon>Artiodactyla</taxon>
        <taxon>Ruminantia</taxon>
        <taxon>Pecora</taxon>
        <taxon>Cervidae</taxon>
        <taxon>Odocoileinae</taxon>
        <taxon>Rangifer</taxon>
    </lineage>
</organism>
<protein>
    <submittedName>
        <fullName evidence="1">Uncharacterized protein</fullName>
    </submittedName>
</protein>
<evidence type="ECO:0000313" key="2">
    <source>
        <dbReference type="Proteomes" id="UP001176941"/>
    </source>
</evidence>
<sequence length="244" mass="26812">MRSLICVPFTRRLPRLRRERGTPRLGRGQVLHRVTPTSLRSRGSWAGWTPWVCSAPWQHGPFSSVIFAFPLQVRAVEHVVTLTLRTSAQDLKHSCLFRLGSGGCQPGAGFRIANLMEEVTQRGKEIIKTALWRLLREAVTLKIHIDKIAEAGTFCAAFITRVDPRCQGGGGPSTCHGRSWAWRGDANSWGPAGVGVGVKEGKPTFGKKPGVFSPGGQHHPPAAGLFPHPEGQGEGHWFFWGGRW</sequence>
<accession>A0ABN8YW67</accession>
<keyword evidence="2" id="KW-1185">Reference proteome</keyword>
<proteinExistence type="predicted"/>
<gene>
    <name evidence="1" type="ORF">MRATA1EN1_LOCUS14817</name>
</gene>
<dbReference type="Proteomes" id="UP001176941">
    <property type="component" value="Chromosome 25"/>
</dbReference>
<dbReference type="EMBL" id="OX459961">
    <property type="protein sequence ID" value="CAI9165855.1"/>
    <property type="molecule type" value="Genomic_DNA"/>
</dbReference>